<dbReference type="RefSeq" id="WP_255922709.1">
    <property type="nucleotide sequence ID" value="NZ_JANFNG010000025.1"/>
</dbReference>
<keyword evidence="2" id="KW-0489">Methyltransferase</keyword>
<dbReference type="Pfam" id="PF13649">
    <property type="entry name" value="Methyltransf_25"/>
    <property type="match status" value="1"/>
</dbReference>
<accession>A0ABT1Q1C6</accession>
<dbReference type="GO" id="GO:0032259">
    <property type="term" value="P:methylation"/>
    <property type="evidence" value="ECO:0007669"/>
    <property type="project" value="UniProtKB-KW"/>
</dbReference>
<evidence type="ECO:0000259" key="1">
    <source>
        <dbReference type="Pfam" id="PF13649"/>
    </source>
</evidence>
<sequence>MNAAGSYQQAWEGFWAAAPKEAGAVIWDTAAADASAAHLPLFEPHFDASLPVVDVGCGNGTQTRYLAEVYDRAIGVDLARGAVERARAADTAGAAEYRGLDAADEDAVRRLHDETGDVNVYMRAILHQCEATDRPKVVAGLALLIGDRGRIFDIELATAAKQVLAAAAQGPDGPPPKLRPVLEHGLTPAEMPDGSVAELYRSAGLDVLAHGELPLVMTEHRSDGSRIDLPAHWVVAGRKG</sequence>
<dbReference type="InterPro" id="IPR041698">
    <property type="entry name" value="Methyltransf_25"/>
</dbReference>
<dbReference type="EMBL" id="JANFNG010000025">
    <property type="protein sequence ID" value="MCQ4083712.1"/>
    <property type="molecule type" value="Genomic_DNA"/>
</dbReference>
<gene>
    <name evidence="2" type="ORF">NGB36_24745</name>
</gene>
<comment type="caution">
    <text evidence="2">The sequence shown here is derived from an EMBL/GenBank/DDBJ whole genome shotgun (WGS) entry which is preliminary data.</text>
</comment>
<keyword evidence="3" id="KW-1185">Reference proteome</keyword>
<dbReference type="GO" id="GO:0008168">
    <property type="term" value="F:methyltransferase activity"/>
    <property type="evidence" value="ECO:0007669"/>
    <property type="project" value="UniProtKB-KW"/>
</dbReference>
<keyword evidence="2" id="KW-0808">Transferase</keyword>
<proteinExistence type="predicted"/>
<dbReference type="SUPFAM" id="SSF53335">
    <property type="entry name" value="S-adenosyl-L-methionine-dependent methyltransferases"/>
    <property type="match status" value="1"/>
</dbReference>
<organism evidence="2 3">
    <name type="scientific">Streptomyces humicola</name>
    <dbReference type="NCBI Taxonomy" id="2953240"/>
    <lineage>
        <taxon>Bacteria</taxon>
        <taxon>Bacillati</taxon>
        <taxon>Actinomycetota</taxon>
        <taxon>Actinomycetes</taxon>
        <taxon>Kitasatosporales</taxon>
        <taxon>Streptomycetaceae</taxon>
        <taxon>Streptomyces</taxon>
    </lineage>
</organism>
<dbReference type="Gene3D" id="3.40.50.150">
    <property type="entry name" value="Vaccinia Virus protein VP39"/>
    <property type="match status" value="1"/>
</dbReference>
<protein>
    <submittedName>
        <fullName evidence="2">Class I SAM-dependent methyltransferase</fullName>
    </submittedName>
</protein>
<evidence type="ECO:0000313" key="3">
    <source>
        <dbReference type="Proteomes" id="UP001057702"/>
    </source>
</evidence>
<feature type="domain" description="Methyltransferase" evidence="1">
    <location>
        <begin position="52"/>
        <end position="142"/>
    </location>
</feature>
<name>A0ABT1Q1C6_9ACTN</name>
<dbReference type="InterPro" id="IPR029063">
    <property type="entry name" value="SAM-dependent_MTases_sf"/>
</dbReference>
<dbReference type="Proteomes" id="UP001057702">
    <property type="component" value="Unassembled WGS sequence"/>
</dbReference>
<evidence type="ECO:0000313" key="2">
    <source>
        <dbReference type="EMBL" id="MCQ4083712.1"/>
    </source>
</evidence>
<reference evidence="2" key="1">
    <citation type="submission" date="2022-06" db="EMBL/GenBank/DDBJ databases">
        <title>Draft genome sequence of Streptomyces sp. RB6PN25 isolated from peat swamp forest in Thailand.</title>
        <authorList>
            <person name="Duangmal K."/>
            <person name="Klaysubun C."/>
        </authorList>
    </citation>
    <scope>NUCLEOTIDE SEQUENCE</scope>
    <source>
        <strain evidence="2">RB6PN25</strain>
    </source>
</reference>